<dbReference type="RefSeq" id="WP_276110447.1">
    <property type="nucleotide sequence ID" value="NZ_JARJBB010000010.1"/>
</dbReference>
<gene>
    <name evidence="1" type="ORF">P3H78_20085</name>
</gene>
<name>A0ABT6A8A8_9ACTN</name>
<dbReference type="Proteomes" id="UP001221150">
    <property type="component" value="Unassembled WGS sequence"/>
</dbReference>
<evidence type="ECO:0000313" key="2">
    <source>
        <dbReference type="Proteomes" id="UP001221150"/>
    </source>
</evidence>
<protein>
    <submittedName>
        <fullName evidence="1">DUF6153 family protein</fullName>
    </submittedName>
</protein>
<evidence type="ECO:0000313" key="1">
    <source>
        <dbReference type="EMBL" id="MDF3300880.1"/>
    </source>
</evidence>
<reference evidence="1 2" key="1">
    <citation type="submission" date="2023-03" db="EMBL/GenBank/DDBJ databases">
        <title>Draft genome sequence of Streptomyces sp. K1PA1 isolated from peat swamp forest in Thailand.</title>
        <authorList>
            <person name="Klaysubun C."/>
            <person name="Duangmal K."/>
        </authorList>
    </citation>
    <scope>NUCLEOTIDE SEQUENCE [LARGE SCALE GENOMIC DNA]</scope>
    <source>
        <strain evidence="1 2">K1PA1</strain>
    </source>
</reference>
<proteinExistence type="predicted"/>
<sequence>MTVSAHPGFAVDRARWLLLVMAVVAGVLGMHAMSPSGAPSAGQHVMMTALDGTRHHAGSAHADDSSCRHLSDAGQGGMVMDHAGGTCAAAGTAASYVPPALLPSLVSAPGEPAVEVSGPWAARTTDGRAPPDLSELQLLRI</sequence>
<dbReference type="Pfam" id="PF19650">
    <property type="entry name" value="DUF6153"/>
    <property type="match status" value="1"/>
</dbReference>
<keyword evidence="2" id="KW-1185">Reference proteome</keyword>
<comment type="caution">
    <text evidence="1">The sequence shown here is derived from an EMBL/GenBank/DDBJ whole genome shotgun (WGS) entry which is preliminary data.</text>
</comment>
<dbReference type="InterPro" id="IPR046151">
    <property type="entry name" value="DUF6153"/>
</dbReference>
<dbReference type="EMBL" id="JARJBB010000010">
    <property type="protein sequence ID" value="MDF3300880.1"/>
    <property type="molecule type" value="Genomic_DNA"/>
</dbReference>
<accession>A0ABT6A8A8</accession>
<organism evidence="1 2">
    <name type="scientific">Streptomyces tropicalis</name>
    <dbReference type="NCBI Taxonomy" id="3034234"/>
    <lineage>
        <taxon>Bacteria</taxon>
        <taxon>Bacillati</taxon>
        <taxon>Actinomycetota</taxon>
        <taxon>Actinomycetes</taxon>
        <taxon>Kitasatosporales</taxon>
        <taxon>Streptomycetaceae</taxon>
        <taxon>Streptomyces</taxon>
    </lineage>
</organism>